<protein>
    <submittedName>
        <fullName evidence="2">TIGR04438 family Trp-rich protein</fullName>
    </submittedName>
</protein>
<accession>A0ABT5MEH8</accession>
<dbReference type="Proteomes" id="UP001528672">
    <property type="component" value="Unassembled WGS sequence"/>
</dbReference>
<dbReference type="RefSeq" id="WP_273926508.1">
    <property type="nucleotide sequence ID" value="NZ_JAQSIN010000002.1"/>
</dbReference>
<evidence type="ECO:0000256" key="1">
    <source>
        <dbReference type="SAM" id="Phobius"/>
    </source>
</evidence>
<keyword evidence="1" id="KW-0472">Membrane</keyword>
<keyword evidence="3" id="KW-1185">Reference proteome</keyword>
<comment type="caution">
    <text evidence="2">The sequence shown here is derived from an EMBL/GenBank/DDBJ whole genome shotgun (WGS) entry which is preliminary data.</text>
</comment>
<keyword evidence="1" id="KW-0812">Transmembrane</keyword>
<reference evidence="2 3" key="1">
    <citation type="submission" date="2023-02" db="EMBL/GenBank/DDBJ databases">
        <title>Bacterial whole genome sequence for Curvibacter sp. HBC28.</title>
        <authorList>
            <person name="Le V."/>
            <person name="Ko S.-R."/>
            <person name="Ahn C.-Y."/>
            <person name="Oh H.-M."/>
        </authorList>
    </citation>
    <scope>NUCLEOTIDE SEQUENCE [LARGE SCALE GENOMIC DNA]</scope>
    <source>
        <strain evidence="2 3">HBC28</strain>
    </source>
</reference>
<sequence>MFFLGVGVVLLLLKYLELGPVAAWNWYLVLAPFGLAALWWVWADHTGYTKRRAMEKMQKRKQERIDKQKEALGFVARKRR</sequence>
<evidence type="ECO:0000313" key="2">
    <source>
        <dbReference type="EMBL" id="MDD0814836.1"/>
    </source>
</evidence>
<organism evidence="2 3">
    <name type="scientific">Curvibacter microcysteis</name>
    <dbReference type="NCBI Taxonomy" id="3026419"/>
    <lineage>
        <taxon>Bacteria</taxon>
        <taxon>Pseudomonadati</taxon>
        <taxon>Pseudomonadota</taxon>
        <taxon>Betaproteobacteria</taxon>
        <taxon>Burkholderiales</taxon>
        <taxon>Comamonadaceae</taxon>
        <taxon>Curvibacter</taxon>
    </lineage>
</organism>
<dbReference type="EMBL" id="JAQSIO010000003">
    <property type="protein sequence ID" value="MDD0814836.1"/>
    <property type="molecule type" value="Genomic_DNA"/>
</dbReference>
<gene>
    <name evidence="2" type="ORF">PSQ39_09370</name>
</gene>
<keyword evidence="1" id="KW-1133">Transmembrane helix</keyword>
<proteinExistence type="predicted"/>
<dbReference type="InterPro" id="IPR031044">
    <property type="entry name" value="Small_Trp_rich"/>
</dbReference>
<name>A0ABT5MEH8_9BURK</name>
<dbReference type="NCBIfam" id="TIGR04438">
    <property type="entry name" value="small_Trp_rich"/>
    <property type="match status" value="1"/>
</dbReference>
<feature type="transmembrane region" description="Helical" evidence="1">
    <location>
        <begin position="28"/>
        <end position="48"/>
    </location>
</feature>
<evidence type="ECO:0000313" key="3">
    <source>
        <dbReference type="Proteomes" id="UP001528672"/>
    </source>
</evidence>